<dbReference type="InterPro" id="IPR006674">
    <property type="entry name" value="HD_domain"/>
</dbReference>
<dbReference type="GO" id="GO:0008832">
    <property type="term" value="F:dGTPase activity"/>
    <property type="evidence" value="ECO:0007669"/>
    <property type="project" value="TreeGrafter"/>
</dbReference>
<dbReference type="Gene3D" id="1.10.3210.10">
    <property type="entry name" value="Hypothetical protein af1432"/>
    <property type="match status" value="1"/>
</dbReference>
<dbReference type="GO" id="GO:0006203">
    <property type="term" value="P:dGTP catabolic process"/>
    <property type="evidence" value="ECO:0007669"/>
    <property type="project" value="TreeGrafter"/>
</dbReference>
<dbReference type="Pfam" id="PF01966">
    <property type="entry name" value="HD"/>
    <property type="match status" value="1"/>
</dbReference>
<dbReference type="OrthoDB" id="9991235at2759"/>
<dbReference type="SMART" id="SM00471">
    <property type="entry name" value="HDc"/>
    <property type="match status" value="1"/>
</dbReference>
<protein>
    <submittedName>
        <fullName evidence="3">SAMHD1</fullName>
        <ecNumber evidence="3">3.1.5.-</ecNumber>
    </submittedName>
</protein>
<dbReference type="InterPro" id="IPR050135">
    <property type="entry name" value="dGTPase-like"/>
</dbReference>
<dbReference type="Proteomes" id="UP000507470">
    <property type="component" value="Unassembled WGS sequence"/>
</dbReference>
<evidence type="ECO:0000259" key="2">
    <source>
        <dbReference type="PROSITE" id="PS51831"/>
    </source>
</evidence>
<evidence type="ECO:0000313" key="3">
    <source>
        <dbReference type="EMBL" id="CAC5387363.1"/>
    </source>
</evidence>
<organism evidence="3 4">
    <name type="scientific">Mytilus coruscus</name>
    <name type="common">Sea mussel</name>
    <dbReference type="NCBI Taxonomy" id="42192"/>
    <lineage>
        <taxon>Eukaryota</taxon>
        <taxon>Metazoa</taxon>
        <taxon>Spiralia</taxon>
        <taxon>Lophotrochozoa</taxon>
        <taxon>Mollusca</taxon>
        <taxon>Bivalvia</taxon>
        <taxon>Autobranchia</taxon>
        <taxon>Pteriomorphia</taxon>
        <taxon>Mytilida</taxon>
        <taxon>Mytiloidea</taxon>
        <taxon>Mytilidae</taxon>
        <taxon>Mytilinae</taxon>
        <taxon>Mytilus</taxon>
    </lineage>
</organism>
<evidence type="ECO:0000256" key="1">
    <source>
        <dbReference type="ARBA" id="ARBA00005776"/>
    </source>
</evidence>
<proteinExistence type="inferred from homology"/>
<dbReference type="SUPFAM" id="SSF109604">
    <property type="entry name" value="HD-domain/PDEase-like"/>
    <property type="match status" value="1"/>
</dbReference>
<dbReference type="EC" id="3.1.5.-" evidence="3"/>
<dbReference type="PANTHER" id="PTHR11373">
    <property type="entry name" value="DEOXYNUCLEOSIDE TRIPHOSPHATE TRIPHOSPHOHYDROLASE"/>
    <property type="match status" value="1"/>
</dbReference>
<feature type="domain" description="HD" evidence="2">
    <location>
        <begin position="51"/>
        <end position="214"/>
    </location>
</feature>
<dbReference type="InterPro" id="IPR003607">
    <property type="entry name" value="HD/PDEase_dom"/>
</dbReference>
<dbReference type="GO" id="GO:0051607">
    <property type="term" value="P:defense response to virus"/>
    <property type="evidence" value="ECO:0007669"/>
    <property type="project" value="TreeGrafter"/>
</dbReference>
<dbReference type="CDD" id="cd00077">
    <property type="entry name" value="HDc"/>
    <property type="match status" value="1"/>
</dbReference>
<dbReference type="PROSITE" id="PS51831">
    <property type="entry name" value="HD"/>
    <property type="match status" value="1"/>
</dbReference>
<gene>
    <name evidence="3" type="ORF">MCOR_22708</name>
</gene>
<sequence>MAKILNDSIHGIITLHPLLFKIIDTPQFQRLRDIKQLGGCYFVYPGASHNRFEHSIGTCYLASKLANQLQLKFKEDIDKMNKDDPEYSRLKEAEMTDKDKLCIEIAALCHDLGHGPFSHLFDQMFPKAMKKKDTNFKPWKHEEVSRKMFDYLIESNKSLKEEFEKDFTEKDVKMIKDLIDGKGKKDDPQLYKQYMYEIVANKQNEIDVDKMDYFARDCHGLGMTSNFDHLRFISQCRIMFPSEDSKQTTIAVRDKEELNLYELFHTRNGLFRRAYQHQVTHGIQLIKKELKMSEAFKNMHAYEKLTDSVVDVILMSQDEALKKAKDLIHRIYNRQLYKVVGCTEPKTEFKEEELKKYEKDLLKDEKQFGKDDFNLQRNSAKQIENIDGIIEDDIILDKEDIQDIIKAFKQYPELMKIGPSSSGTPFRLSSVVSTKNNINPHQHKTETK</sequence>
<name>A0A6J8BTW8_MYTCO</name>
<evidence type="ECO:0000313" key="4">
    <source>
        <dbReference type="Proteomes" id="UP000507470"/>
    </source>
</evidence>
<comment type="similarity">
    <text evidence="1">Belongs to the SAMHD1 family.</text>
</comment>
<dbReference type="PANTHER" id="PTHR11373:SF4">
    <property type="entry name" value="DEOXYNUCLEOSIDE TRIPHOSPHATE TRIPHOSPHOHYDROLASE SAMHD1"/>
    <property type="match status" value="1"/>
</dbReference>
<dbReference type="AlphaFoldDB" id="A0A6J8BTW8"/>
<dbReference type="EMBL" id="CACVKT020003997">
    <property type="protein sequence ID" value="CAC5387363.1"/>
    <property type="molecule type" value="Genomic_DNA"/>
</dbReference>
<dbReference type="GO" id="GO:0005634">
    <property type="term" value="C:nucleus"/>
    <property type="evidence" value="ECO:0007669"/>
    <property type="project" value="TreeGrafter"/>
</dbReference>
<keyword evidence="3" id="KW-0378">Hydrolase</keyword>
<reference evidence="3 4" key="1">
    <citation type="submission" date="2020-06" db="EMBL/GenBank/DDBJ databases">
        <authorList>
            <person name="Li R."/>
            <person name="Bekaert M."/>
        </authorList>
    </citation>
    <scope>NUCLEOTIDE SEQUENCE [LARGE SCALE GENOMIC DNA]</scope>
    <source>
        <strain evidence="4">wild</strain>
    </source>
</reference>
<accession>A0A6J8BTW8</accession>
<keyword evidence="4" id="KW-1185">Reference proteome</keyword>
<dbReference type="GO" id="GO:0045088">
    <property type="term" value="P:regulation of innate immune response"/>
    <property type="evidence" value="ECO:0007669"/>
    <property type="project" value="TreeGrafter"/>
</dbReference>